<name>A0ABT1TNU9_9GAMM</name>
<evidence type="ECO:0000259" key="3">
    <source>
        <dbReference type="PROSITE" id="PS51635"/>
    </source>
</evidence>
<evidence type="ECO:0000313" key="5">
    <source>
        <dbReference type="Proteomes" id="UP001524499"/>
    </source>
</evidence>
<feature type="active site" description="Nucleophile" evidence="2">
    <location>
        <position position="46"/>
    </location>
</feature>
<evidence type="ECO:0000313" key="4">
    <source>
        <dbReference type="EMBL" id="MCQ8106399.1"/>
    </source>
</evidence>
<protein>
    <submittedName>
        <fullName evidence="4">Patatin-like phospholipase family protein</fullName>
    </submittedName>
</protein>
<organism evidence="4 5">
    <name type="scientific">Methylomonas subterranea</name>
    <dbReference type="NCBI Taxonomy" id="2952225"/>
    <lineage>
        <taxon>Bacteria</taxon>
        <taxon>Pseudomonadati</taxon>
        <taxon>Pseudomonadota</taxon>
        <taxon>Gammaproteobacteria</taxon>
        <taxon>Methylococcales</taxon>
        <taxon>Methylococcaceae</taxon>
        <taxon>Methylomonas</taxon>
    </lineage>
</organism>
<dbReference type="InterPro" id="IPR002641">
    <property type="entry name" value="PNPLA_dom"/>
</dbReference>
<feature type="domain" description="PNPLA" evidence="3">
    <location>
        <begin position="7"/>
        <end position="193"/>
    </location>
</feature>
<keyword evidence="1 2" id="KW-0443">Lipid metabolism</keyword>
<gene>
    <name evidence="4" type="ORF">NP590_20010</name>
</gene>
<accession>A0ABT1TNU9</accession>
<dbReference type="Gene3D" id="3.40.1090.10">
    <property type="entry name" value="Cytosolic phospholipase A2 catalytic domain"/>
    <property type="match status" value="1"/>
</dbReference>
<dbReference type="Pfam" id="PF01734">
    <property type="entry name" value="Patatin"/>
    <property type="match status" value="1"/>
</dbReference>
<evidence type="ECO:0000256" key="1">
    <source>
        <dbReference type="ARBA" id="ARBA00023098"/>
    </source>
</evidence>
<evidence type="ECO:0000256" key="2">
    <source>
        <dbReference type="PROSITE-ProRule" id="PRU01161"/>
    </source>
</evidence>
<comment type="caution">
    <text evidence="4">The sequence shown here is derived from an EMBL/GenBank/DDBJ whole genome shotgun (WGS) entry which is preliminary data.</text>
</comment>
<feature type="short sequence motif" description="GXGXXG" evidence="2">
    <location>
        <begin position="11"/>
        <end position="16"/>
    </location>
</feature>
<feature type="short sequence motif" description="DGA/G" evidence="2">
    <location>
        <begin position="180"/>
        <end position="182"/>
    </location>
</feature>
<keyword evidence="2" id="KW-0442">Lipid degradation</keyword>
<dbReference type="PANTHER" id="PTHR24138:SF10">
    <property type="entry name" value="PHOSPHOLIPASE A2"/>
    <property type="match status" value="1"/>
</dbReference>
<feature type="active site" description="Proton acceptor" evidence="2">
    <location>
        <position position="180"/>
    </location>
</feature>
<sequence>MATYKILSLDGGGLRGLITARMLQRLNDDPEIAGWLSSADLIAGTSTGGILALGLAAGKSPQEICNLYLNKGPDIFDDSIWDNIRDLGKTVGAQYSNKVLKKELKSIFGAKTLAELNKRVAVPTFDLDNEAADTNKRSWKPKIFHNFAGAGSDGARQAADIALYTSSAPTYFPSADGYIDGGVFANNPSLVALVQAISQSNIPAERAKLDDVVLLSVGTGISLNYIKGQTLDWGYAQWVKPLIDILMDGVAGISDFQAHELLGKRYQRLQVVFAPNESIPMDAVKKLGRMDQIANTVDLTETRNWIKQFWL</sequence>
<dbReference type="SUPFAM" id="SSF52151">
    <property type="entry name" value="FabD/lysophospholipase-like"/>
    <property type="match status" value="1"/>
</dbReference>
<dbReference type="InterPro" id="IPR047156">
    <property type="entry name" value="Teg/CotR/CapV-like"/>
</dbReference>
<dbReference type="PROSITE" id="PS51635">
    <property type="entry name" value="PNPLA"/>
    <property type="match status" value="1"/>
</dbReference>
<dbReference type="EMBL" id="JANIBJ010000068">
    <property type="protein sequence ID" value="MCQ8106399.1"/>
    <property type="molecule type" value="Genomic_DNA"/>
</dbReference>
<proteinExistence type="predicted"/>
<feature type="short sequence motif" description="GXSXG" evidence="2">
    <location>
        <begin position="44"/>
        <end position="48"/>
    </location>
</feature>
<dbReference type="RefSeq" id="WP_256604511.1">
    <property type="nucleotide sequence ID" value="NZ_JANIBJ010000068.1"/>
</dbReference>
<dbReference type="Proteomes" id="UP001524499">
    <property type="component" value="Unassembled WGS sequence"/>
</dbReference>
<dbReference type="PANTHER" id="PTHR24138">
    <property type="entry name" value="INTRACELLLAR PHOSPHOLIPASE A FAMILY"/>
    <property type="match status" value="1"/>
</dbReference>
<reference evidence="4 5" key="1">
    <citation type="submission" date="2022-07" db="EMBL/GenBank/DDBJ databases">
        <title>Methylomonas rivi sp. nov., Methylomonas rosea sp. nov., Methylomonas aureus sp. nov. and Methylomonas subterranea sp. nov., four novel methanotrophs isolated from a freshwater creek and the deep terrestrial subsurface.</title>
        <authorList>
            <person name="Abin C."/>
            <person name="Sankaranarayanan K."/>
            <person name="Garner C."/>
            <person name="Sindelar R."/>
            <person name="Kotary K."/>
            <person name="Garner R."/>
            <person name="Barclay S."/>
            <person name="Lawson P."/>
            <person name="Krumholz L."/>
        </authorList>
    </citation>
    <scope>NUCLEOTIDE SEQUENCE [LARGE SCALE GENOMIC DNA]</scope>
    <source>
        <strain evidence="4 5">SURF-2</strain>
    </source>
</reference>
<dbReference type="InterPro" id="IPR016035">
    <property type="entry name" value="Acyl_Trfase/lysoPLipase"/>
</dbReference>
<keyword evidence="2" id="KW-0378">Hydrolase</keyword>
<keyword evidence="5" id="KW-1185">Reference proteome</keyword>